<proteinExistence type="predicted"/>
<organism evidence="4 5">
    <name type="scientific">Mycena albidolilacea</name>
    <dbReference type="NCBI Taxonomy" id="1033008"/>
    <lineage>
        <taxon>Eukaryota</taxon>
        <taxon>Fungi</taxon>
        <taxon>Dikarya</taxon>
        <taxon>Basidiomycota</taxon>
        <taxon>Agaricomycotina</taxon>
        <taxon>Agaricomycetes</taxon>
        <taxon>Agaricomycetidae</taxon>
        <taxon>Agaricales</taxon>
        <taxon>Marasmiineae</taxon>
        <taxon>Mycenaceae</taxon>
        <taxon>Mycena</taxon>
    </lineage>
</organism>
<accession>A0AAD6YYS5</accession>
<reference evidence="4" key="1">
    <citation type="submission" date="2023-03" db="EMBL/GenBank/DDBJ databases">
        <title>Massive genome expansion in bonnet fungi (Mycena s.s.) driven by repeated elements and novel gene families across ecological guilds.</title>
        <authorList>
            <consortium name="Lawrence Berkeley National Laboratory"/>
            <person name="Harder C.B."/>
            <person name="Miyauchi S."/>
            <person name="Viragh M."/>
            <person name="Kuo A."/>
            <person name="Thoen E."/>
            <person name="Andreopoulos B."/>
            <person name="Lu D."/>
            <person name="Skrede I."/>
            <person name="Drula E."/>
            <person name="Henrissat B."/>
            <person name="Morin E."/>
            <person name="Kohler A."/>
            <person name="Barry K."/>
            <person name="LaButti K."/>
            <person name="Morin E."/>
            <person name="Salamov A."/>
            <person name="Lipzen A."/>
            <person name="Mereny Z."/>
            <person name="Hegedus B."/>
            <person name="Baldrian P."/>
            <person name="Stursova M."/>
            <person name="Weitz H."/>
            <person name="Taylor A."/>
            <person name="Grigoriev I.V."/>
            <person name="Nagy L.G."/>
            <person name="Martin F."/>
            <person name="Kauserud H."/>
        </authorList>
    </citation>
    <scope>NUCLEOTIDE SEQUENCE</scope>
    <source>
        <strain evidence="4">CBHHK002</strain>
    </source>
</reference>
<sequence length="1041" mass="118214">MAKRKALYVEEDDLNDGSNSDDSQEGYLPRERGQRIHYIAAETITTGTRGVRSTMSSVPMPASPAKKSRITLKPDVPAAPAFPLDDWEADYAEFDTEFGPGMQPTGPHKLRESDNPHGQWARLNHEDFLDKVLWHDGRGDYIDQMVCAGVGCLYCGSCVKHLHASMPFHRIEHWENGWFRRCTLKLLGVRIQLGHRVGKLCPNPSTSAGDNFVVITSHGIAEVALDYCDCGLAKTKPVQLLRMKLYPVTGTNPRSTATFALLHHFAHMTLESKCSLYEFYHSLVRETDNTGLKPSRDRYREFLRMTRQWQHLLLLKRAGQGHDPCEDCINATKLGEVALLCPACPHPGINLPRDWDKVPPHHRFLYALFLAIDANFRLMRKDVSSEAKDLGLVRGWGFFGEVTKYMAHLEKHWDQKQERSTCVSHDAVDKPLREFLGTASSGIGTVDCARHNMKHLNGVGDLQMGERYLNMDYMFFMSLAGCLLLQLFVSYDIACQWYKNLWERMRIFESHAQLKEGEKTVGFLVPKFHLPAHIESCNLLFSFNLTPFVGRTDGEAPERGWADPNRLANSTSISGPGARWDTLEVHFQYWNWKKIMRLGTTLRDRLQKNLPLMVELQQAWVDVEVSFSASVIETWTAMACAWEADTEKPNPFASTIHYDDLTQLEESQRALATVFKNVGQHETPLQGRARIERETKLRHKIDGWILVQQLFIPETALLRQHEAAEQDRVGVTQSLPGIKAQDIKLWLPSAIGMLAQCDRSLLEYEFELHKGQAVQALNDMRSRLISRMREYKHQGKVTGVRAKTRSGTRVANIQAEVDRAADQYRAARAALLALGPRFQCKDYVHLRVLNAADGRGRPSTVFGDDNRQKKGGKRKKKTKRMGAVDLEAAAEEAEVAKQNTEDGMEMSWIWKVEGTTGEDKDVVDNEALRIEWAKARAKAMCYAEETDLLEEEMRRVLQFFQWRGDWWRARDKALQEGHGSYALKQAAYQDGMRAGFERQWSGLAGLVVGVRAAWAELKVDDEGEESGEEPDEREGPTDLSE</sequence>
<dbReference type="InterPro" id="IPR040521">
    <property type="entry name" value="KDZ"/>
</dbReference>
<feature type="region of interest" description="Disordered" evidence="2">
    <location>
        <begin position="857"/>
        <end position="881"/>
    </location>
</feature>
<dbReference type="PANTHER" id="PTHR33104:SF2">
    <property type="entry name" value="CXC3 LIKE CYSTEINE CLUSTER DOMAIN-CONTAINING PROTEIN"/>
    <property type="match status" value="1"/>
</dbReference>
<evidence type="ECO:0000256" key="1">
    <source>
        <dbReference type="SAM" id="Coils"/>
    </source>
</evidence>
<feature type="region of interest" description="Disordered" evidence="2">
    <location>
        <begin position="1019"/>
        <end position="1041"/>
    </location>
</feature>
<feature type="region of interest" description="Disordered" evidence="2">
    <location>
        <begin position="1"/>
        <end position="34"/>
    </location>
</feature>
<dbReference type="PANTHER" id="PTHR33104">
    <property type="entry name" value="SI:DKEY-29D5.2"/>
    <property type="match status" value="1"/>
</dbReference>
<feature type="coiled-coil region" evidence="1">
    <location>
        <begin position="774"/>
        <end position="830"/>
    </location>
</feature>
<feature type="region of interest" description="Disordered" evidence="2">
    <location>
        <begin position="49"/>
        <end position="68"/>
    </location>
</feature>
<evidence type="ECO:0000313" key="5">
    <source>
        <dbReference type="Proteomes" id="UP001218218"/>
    </source>
</evidence>
<feature type="compositionally biased region" description="Basic residues" evidence="2">
    <location>
        <begin position="869"/>
        <end position="880"/>
    </location>
</feature>
<name>A0AAD6YYS5_9AGAR</name>
<feature type="domain" description="CxC2-like cysteine cluster KDZ transposase-associated" evidence="3">
    <location>
        <begin position="184"/>
        <end position="291"/>
    </location>
</feature>
<evidence type="ECO:0000259" key="3">
    <source>
        <dbReference type="Pfam" id="PF18803"/>
    </source>
</evidence>
<protein>
    <recommendedName>
        <fullName evidence="3">CxC2-like cysteine cluster KDZ transposase-associated domain-containing protein</fullName>
    </recommendedName>
</protein>
<dbReference type="InterPro" id="IPR041457">
    <property type="entry name" value="CxC2_KDZ-assoc"/>
</dbReference>
<dbReference type="Pfam" id="PF18758">
    <property type="entry name" value="KDZ"/>
    <property type="match status" value="1"/>
</dbReference>
<comment type="caution">
    <text evidence="4">The sequence shown here is derived from an EMBL/GenBank/DDBJ whole genome shotgun (WGS) entry which is preliminary data.</text>
</comment>
<dbReference type="EMBL" id="JARIHO010000127">
    <property type="protein sequence ID" value="KAJ7301763.1"/>
    <property type="molecule type" value="Genomic_DNA"/>
</dbReference>
<keyword evidence="1" id="KW-0175">Coiled coil</keyword>
<evidence type="ECO:0000256" key="2">
    <source>
        <dbReference type="SAM" id="MobiDB-lite"/>
    </source>
</evidence>
<evidence type="ECO:0000313" key="4">
    <source>
        <dbReference type="EMBL" id="KAJ7301763.1"/>
    </source>
</evidence>
<gene>
    <name evidence="4" type="ORF">DFH08DRAFT_978448</name>
</gene>
<dbReference type="AlphaFoldDB" id="A0AAD6YYS5"/>
<feature type="compositionally biased region" description="Acidic residues" evidence="2">
    <location>
        <begin position="1019"/>
        <end position="1032"/>
    </location>
</feature>
<dbReference type="Pfam" id="PF18803">
    <property type="entry name" value="CxC2"/>
    <property type="match status" value="1"/>
</dbReference>
<keyword evidence="5" id="KW-1185">Reference proteome</keyword>
<dbReference type="Proteomes" id="UP001218218">
    <property type="component" value="Unassembled WGS sequence"/>
</dbReference>